<reference evidence="4 6" key="3">
    <citation type="submission" date="2016-10" db="EMBL/GenBank/DDBJ databases">
        <authorList>
            <person name="de Groot N.N."/>
        </authorList>
    </citation>
    <scope>NUCLEOTIDE SEQUENCE [LARGE SCALE GENOMIC DNA]</scope>
    <source>
        <strain evidence="4 6">OGL-20</strain>
    </source>
</reference>
<dbReference type="PANTHER" id="PTHR42990">
    <property type="entry name" value="ATPASE"/>
    <property type="match status" value="1"/>
</dbReference>
<dbReference type="KEGG" id="ttd:A3L14_08040"/>
<dbReference type="InterPro" id="IPR041682">
    <property type="entry name" value="AAA_14"/>
</dbReference>
<dbReference type="Proteomes" id="UP000051862">
    <property type="component" value="Unassembled WGS sequence"/>
</dbReference>
<dbReference type="PANTHER" id="PTHR42990:SF1">
    <property type="entry name" value="AAA+ ATPASE DOMAIN-CONTAINING PROTEIN"/>
    <property type="match status" value="1"/>
</dbReference>
<feature type="domain" description="AAA" evidence="1">
    <location>
        <begin position="41"/>
        <end position="156"/>
    </location>
</feature>
<sequence length="390" mass="44954">MESRIISSIVSTSKRLMKWASRFPKRRFLYSELKEIDKEYYVGVKGIRGVGKTVLLLQLAFETEKSVYFSADSTLLKPYSLYEIVKELQGMGFKNIFIDEIHRKAGWEEDLKTLYDEHEVRVFFSGSSAIDILHSSADLSRRVVLKELPPASFREWLNIKRGADIQPLSLDEILSKAFETTYRYMEYEPMWKEYMLKGGVLYPDGGFFDALENSLRKVILEDMAALREVSVKYEEDAFKLLYLIARSKPFEANYSRIAKSLEISKTLAIRLVSDLEKAGLIIRVLPCENIRKEPKLYLTVPLRRFFERKGFSVELGSLREEFFVNHVRQVGLCYPKSSRLTKKPDFVVAGKIFEIGGPGKGRGQRPDYVVSDGIVTGDNRVPLFLFGFLY</sequence>
<gene>
    <name evidence="2" type="ORF">A3L14_08040</name>
    <name evidence="3" type="ORF">AMR53_06800</name>
    <name evidence="4" type="ORF">SAMN05216170_0337</name>
</gene>
<dbReference type="InterPro" id="IPR036388">
    <property type="entry name" value="WH-like_DNA-bd_sf"/>
</dbReference>
<protein>
    <submittedName>
        <fullName evidence="3">ATPase</fullName>
    </submittedName>
</protein>
<dbReference type="Proteomes" id="UP000250136">
    <property type="component" value="Chromosome"/>
</dbReference>
<proteinExistence type="predicted"/>
<evidence type="ECO:0000313" key="2">
    <source>
        <dbReference type="EMBL" id="ASJ12836.1"/>
    </source>
</evidence>
<evidence type="ECO:0000313" key="6">
    <source>
        <dbReference type="Proteomes" id="UP000182125"/>
    </source>
</evidence>
<dbReference type="Pfam" id="PF13173">
    <property type="entry name" value="AAA_14"/>
    <property type="match status" value="1"/>
</dbReference>
<dbReference type="EMBL" id="FOIW01000001">
    <property type="protein sequence ID" value="SEV84548.1"/>
    <property type="molecule type" value="Genomic_DNA"/>
</dbReference>
<dbReference type="InterPro" id="IPR036390">
    <property type="entry name" value="WH_DNA-bd_sf"/>
</dbReference>
<reference evidence="3 5" key="1">
    <citation type="submission" date="2015-08" db="EMBL/GenBank/DDBJ databases">
        <title>Thermococcus thioreducens DSM 14981 genome sequencing.</title>
        <authorList>
            <person name="Hong S.-J."/>
            <person name="Kim M.-C."/>
            <person name="Shin J.-H."/>
        </authorList>
    </citation>
    <scope>NUCLEOTIDE SEQUENCE [LARGE SCALE GENOMIC DNA]</scope>
    <source>
        <strain evidence="3 5">DSM 14981</strain>
    </source>
</reference>
<dbReference type="InterPro" id="IPR027417">
    <property type="entry name" value="P-loop_NTPase"/>
</dbReference>
<name>A0A0Q2MRH4_9EURY</name>
<dbReference type="EMBL" id="CP015105">
    <property type="protein sequence ID" value="ASJ12836.1"/>
    <property type="molecule type" value="Genomic_DNA"/>
</dbReference>
<dbReference type="SUPFAM" id="SSF52540">
    <property type="entry name" value="P-loop containing nucleoside triphosphate hydrolases"/>
    <property type="match status" value="1"/>
</dbReference>
<reference evidence="2 7" key="2">
    <citation type="submission" date="2016-04" db="EMBL/GenBank/DDBJ databases">
        <title>Complete genome sequence of Thermococcus thioreducens type strain OGL-20P.</title>
        <authorList>
            <person name="Oger P.M."/>
        </authorList>
    </citation>
    <scope>NUCLEOTIDE SEQUENCE [LARGE SCALE GENOMIC DNA]</scope>
    <source>
        <strain evidence="2 7">OGL-20P</strain>
    </source>
</reference>
<dbReference type="SUPFAM" id="SSF46785">
    <property type="entry name" value="Winged helix' DNA-binding domain"/>
    <property type="match status" value="1"/>
</dbReference>
<dbReference type="OrthoDB" id="358600at2157"/>
<organism evidence="3 5">
    <name type="scientific">Thermococcus thioreducens</name>
    <dbReference type="NCBI Taxonomy" id="277988"/>
    <lineage>
        <taxon>Archaea</taxon>
        <taxon>Methanobacteriati</taxon>
        <taxon>Methanobacteriota</taxon>
        <taxon>Thermococci</taxon>
        <taxon>Thermococcales</taxon>
        <taxon>Thermococcaceae</taxon>
        <taxon>Thermococcus</taxon>
    </lineage>
</organism>
<evidence type="ECO:0000313" key="5">
    <source>
        <dbReference type="Proteomes" id="UP000051862"/>
    </source>
</evidence>
<dbReference type="Gene3D" id="1.10.10.10">
    <property type="entry name" value="Winged helix-like DNA-binding domain superfamily/Winged helix DNA-binding domain"/>
    <property type="match status" value="1"/>
</dbReference>
<evidence type="ECO:0000313" key="4">
    <source>
        <dbReference type="EMBL" id="SEV84548.1"/>
    </source>
</evidence>
<evidence type="ECO:0000313" key="7">
    <source>
        <dbReference type="Proteomes" id="UP000250136"/>
    </source>
</evidence>
<dbReference type="STRING" id="277988.SAMN05216170_0337"/>
<dbReference type="Proteomes" id="UP000182125">
    <property type="component" value="Unassembled WGS sequence"/>
</dbReference>
<accession>A0A0Q2MRH4</accession>
<evidence type="ECO:0000313" key="3">
    <source>
        <dbReference type="EMBL" id="KQH82303.1"/>
    </source>
</evidence>
<keyword evidence="7" id="KW-1185">Reference proteome</keyword>
<dbReference type="EMBL" id="LIXN01000009">
    <property type="protein sequence ID" value="KQH82303.1"/>
    <property type="molecule type" value="Genomic_DNA"/>
</dbReference>
<evidence type="ECO:0000259" key="1">
    <source>
        <dbReference type="Pfam" id="PF13173"/>
    </source>
</evidence>
<dbReference type="PATRIC" id="fig|277988.4.peg.1433"/>
<dbReference type="AlphaFoldDB" id="A0A0Q2MRH4"/>